<evidence type="ECO:0000313" key="4">
    <source>
        <dbReference type="EMBL" id="PWK52092.1"/>
    </source>
</evidence>
<dbReference type="Gene3D" id="3.30.360.10">
    <property type="entry name" value="Dihydrodipicolinate Reductase, domain 2"/>
    <property type="match status" value="1"/>
</dbReference>
<reference evidence="4 5" key="1">
    <citation type="submission" date="2018-05" db="EMBL/GenBank/DDBJ databases">
        <title>Genomic Encyclopedia of Archaeal and Bacterial Type Strains, Phase II (KMG-II): from individual species to whole genera.</title>
        <authorList>
            <person name="Goeker M."/>
        </authorList>
    </citation>
    <scope>NUCLEOTIDE SEQUENCE [LARGE SCALE GENOMIC DNA]</scope>
    <source>
        <strain evidence="4 5">DSM 45184</strain>
    </source>
</reference>
<dbReference type="EMBL" id="QGGR01000001">
    <property type="protein sequence ID" value="PWK52092.1"/>
    <property type="molecule type" value="Genomic_DNA"/>
</dbReference>
<dbReference type="InterPro" id="IPR050463">
    <property type="entry name" value="Gfo/Idh/MocA_oxidrdct_glycsds"/>
</dbReference>
<evidence type="ECO:0000313" key="5">
    <source>
        <dbReference type="Proteomes" id="UP000245697"/>
    </source>
</evidence>
<dbReference type="InterPro" id="IPR000683">
    <property type="entry name" value="Gfo/Idh/MocA-like_OxRdtase_N"/>
</dbReference>
<keyword evidence="5" id="KW-1185">Reference proteome</keyword>
<dbReference type="Proteomes" id="UP000245697">
    <property type="component" value="Unassembled WGS sequence"/>
</dbReference>
<evidence type="ECO:0000259" key="2">
    <source>
        <dbReference type="Pfam" id="PF01408"/>
    </source>
</evidence>
<keyword evidence="1" id="KW-0560">Oxidoreductase</keyword>
<dbReference type="GO" id="GO:0000166">
    <property type="term" value="F:nucleotide binding"/>
    <property type="evidence" value="ECO:0007669"/>
    <property type="project" value="InterPro"/>
</dbReference>
<dbReference type="PANTHER" id="PTHR43818">
    <property type="entry name" value="BCDNA.GH03377"/>
    <property type="match status" value="1"/>
</dbReference>
<dbReference type="GO" id="GO:0016491">
    <property type="term" value="F:oxidoreductase activity"/>
    <property type="evidence" value="ECO:0007669"/>
    <property type="project" value="UniProtKB-KW"/>
</dbReference>
<organism evidence="4 5">
    <name type="scientific">Actinoplanes xinjiangensis</name>
    <dbReference type="NCBI Taxonomy" id="512350"/>
    <lineage>
        <taxon>Bacteria</taxon>
        <taxon>Bacillati</taxon>
        <taxon>Actinomycetota</taxon>
        <taxon>Actinomycetes</taxon>
        <taxon>Micromonosporales</taxon>
        <taxon>Micromonosporaceae</taxon>
        <taxon>Actinoplanes</taxon>
    </lineage>
</organism>
<feature type="domain" description="Gfo/Idh/MocA-like oxidoreductase N-terminal" evidence="2">
    <location>
        <begin position="7"/>
        <end position="126"/>
    </location>
</feature>
<dbReference type="InterPro" id="IPR055170">
    <property type="entry name" value="GFO_IDH_MocA-like_dom"/>
</dbReference>
<accession>A0A316FUV9</accession>
<dbReference type="Pfam" id="PF22725">
    <property type="entry name" value="GFO_IDH_MocA_C3"/>
    <property type="match status" value="1"/>
</dbReference>
<dbReference type="Gene3D" id="3.40.50.720">
    <property type="entry name" value="NAD(P)-binding Rossmann-like Domain"/>
    <property type="match status" value="1"/>
</dbReference>
<proteinExistence type="predicted"/>
<dbReference type="SUPFAM" id="SSF55347">
    <property type="entry name" value="Glyceraldehyde-3-phosphate dehydrogenase-like, C-terminal domain"/>
    <property type="match status" value="1"/>
</dbReference>
<gene>
    <name evidence="4" type="ORF">BC793_101101</name>
</gene>
<comment type="caution">
    <text evidence="4">The sequence shown here is derived from an EMBL/GenBank/DDBJ whole genome shotgun (WGS) entry which is preliminary data.</text>
</comment>
<evidence type="ECO:0000256" key="1">
    <source>
        <dbReference type="ARBA" id="ARBA00023002"/>
    </source>
</evidence>
<dbReference type="SUPFAM" id="SSF51735">
    <property type="entry name" value="NAD(P)-binding Rossmann-fold domains"/>
    <property type="match status" value="1"/>
</dbReference>
<feature type="domain" description="GFO/IDH/MocA-like oxidoreductase" evidence="3">
    <location>
        <begin position="146"/>
        <end position="297"/>
    </location>
</feature>
<dbReference type="InterPro" id="IPR036291">
    <property type="entry name" value="NAD(P)-bd_dom_sf"/>
</dbReference>
<sequence length="406" mass="43627">MSTQSLLRVGMVGYAFMGAAHSQAWRTVNRVFDLPLHVRMTAVCGRDEANVAAAAARLGWQEHTTDWRSLVARDDIDLIDVCTPGDSHAEIALAALAAGKHVLCEKPLANTIAEAREMAAAAVRAEAAGIRSMCGFNYRRVPAVSLMRRMVADGRIGDIRHIRAAYLQDWITDPQFPLVWRLQKDKAGSGALGDIGAHIIDLTQFVSGQSITGVTALTETFVKERPLPQASSGLSAAAEDNSGNGTPIATGPVTVDDAALFLARLDGGAIATYEATRFATGRKNGLRVEINGSRGSVAFDFERMNELEFYDATRPSGEQGFTRILVTEPDHPYLSAWWPPGHGIGYEHAFTHQARDLVEAIATGADPTPSFTDALQVQLVLDAVIRSADHGSAWTDVEPILAEVAA</sequence>
<name>A0A316FUV9_9ACTN</name>
<dbReference type="PANTHER" id="PTHR43818:SF11">
    <property type="entry name" value="BCDNA.GH03377"/>
    <property type="match status" value="1"/>
</dbReference>
<protein>
    <submittedName>
        <fullName evidence="4">Putative dehydrogenase</fullName>
    </submittedName>
</protein>
<dbReference type="AlphaFoldDB" id="A0A316FUV9"/>
<dbReference type="Pfam" id="PF01408">
    <property type="entry name" value="GFO_IDH_MocA"/>
    <property type="match status" value="1"/>
</dbReference>
<evidence type="ECO:0000259" key="3">
    <source>
        <dbReference type="Pfam" id="PF22725"/>
    </source>
</evidence>